<protein>
    <submittedName>
        <fullName evidence="1">Uncharacterized protein</fullName>
    </submittedName>
</protein>
<evidence type="ECO:0000313" key="1">
    <source>
        <dbReference type="EMBL" id="KAK2022594.1"/>
    </source>
</evidence>
<sequence length="159" mass="17005">MPVAPTSSQPSHPDVRLVRISDTKAEPGVLVGWGLLGCISDNGAFKFVNGEGSCEGTIRAFGRGIGERLFRREEYGHVQPRQPTWIGVGWRRVSARFSALVKVCGQSNTLPWHAGCRAGASSSLPPLSWPSLTSDGVDEAVAGLLAFGVWTSTRPDLFA</sequence>
<dbReference type="Proteomes" id="UP001232148">
    <property type="component" value="Unassembled WGS sequence"/>
</dbReference>
<evidence type="ECO:0000313" key="2">
    <source>
        <dbReference type="Proteomes" id="UP001232148"/>
    </source>
</evidence>
<name>A0AAD9H715_9PEZI</name>
<dbReference type="EMBL" id="MU843036">
    <property type="protein sequence ID" value="KAK2022594.1"/>
    <property type="molecule type" value="Genomic_DNA"/>
</dbReference>
<organism evidence="1 2">
    <name type="scientific">Colletotrichum zoysiae</name>
    <dbReference type="NCBI Taxonomy" id="1216348"/>
    <lineage>
        <taxon>Eukaryota</taxon>
        <taxon>Fungi</taxon>
        <taxon>Dikarya</taxon>
        <taxon>Ascomycota</taxon>
        <taxon>Pezizomycotina</taxon>
        <taxon>Sordariomycetes</taxon>
        <taxon>Hypocreomycetidae</taxon>
        <taxon>Glomerellales</taxon>
        <taxon>Glomerellaceae</taxon>
        <taxon>Colletotrichum</taxon>
        <taxon>Colletotrichum graminicola species complex</taxon>
    </lineage>
</organism>
<dbReference type="AlphaFoldDB" id="A0AAD9H715"/>
<gene>
    <name evidence="1" type="ORF">LX32DRAFT_188545</name>
</gene>
<accession>A0AAD9H715</accession>
<proteinExistence type="predicted"/>
<keyword evidence="2" id="KW-1185">Reference proteome</keyword>
<reference evidence="1" key="1">
    <citation type="submission" date="2021-06" db="EMBL/GenBank/DDBJ databases">
        <title>Comparative genomics, transcriptomics and evolutionary studies reveal genomic signatures of adaptation to plant cell wall in hemibiotrophic fungi.</title>
        <authorList>
            <consortium name="DOE Joint Genome Institute"/>
            <person name="Baroncelli R."/>
            <person name="Diaz J.F."/>
            <person name="Benocci T."/>
            <person name="Peng M."/>
            <person name="Battaglia E."/>
            <person name="Haridas S."/>
            <person name="Andreopoulos W."/>
            <person name="Labutti K."/>
            <person name="Pangilinan J."/>
            <person name="Floch G.L."/>
            <person name="Makela M.R."/>
            <person name="Henrissat B."/>
            <person name="Grigoriev I.V."/>
            <person name="Crouch J.A."/>
            <person name="De Vries R.P."/>
            <person name="Sukno S.A."/>
            <person name="Thon M.R."/>
        </authorList>
    </citation>
    <scope>NUCLEOTIDE SEQUENCE</scope>
    <source>
        <strain evidence="1">MAFF235873</strain>
    </source>
</reference>
<comment type="caution">
    <text evidence="1">The sequence shown here is derived from an EMBL/GenBank/DDBJ whole genome shotgun (WGS) entry which is preliminary data.</text>
</comment>